<protein>
    <recommendedName>
        <fullName evidence="4">DedA family protein</fullName>
    </recommendedName>
</protein>
<dbReference type="EMBL" id="BBJU01000015">
    <property type="protein sequence ID" value="GAK71190.1"/>
    <property type="molecule type" value="Genomic_DNA"/>
</dbReference>
<keyword evidence="1" id="KW-1133">Transmembrane helix</keyword>
<name>A0A081CWZ4_9HYPH</name>
<accession>A0A081CWZ4</accession>
<proteinExistence type="predicted"/>
<dbReference type="OrthoDB" id="9810270at2"/>
<sequence>MLNKMYDWTMALAARKTAVWWLAIIAFVESSIFLVPADVLFIPMVLAKPKRAMFYALVATVASVLGGIAGWYLGHYAFESIARPVLEFYGKLESFDHLKASVDYKTILLLLITSGFAHLPPIKVVTILSGAANISLSVFILSAVVTRAARFFLLAGLLQRYGEPIRHFIEKRLGMITAIAAGALIAIYAIYVFVR</sequence>
<dbReference type="InterPro" id="IPR051311">
    <property type="entry name" value="DedA_domain"/>
</dbReference>
<comment type="caution">
    <text evidence="2">The sequence shown here is derived from an EMBL/GenBank/DDBJ whole genome shotgun (WGS) entry which is preliminary data.</text>
</comment>
<dbReference type="AlphaFoldDB" id="A0A081CWZ4"/>
<evidence type="ECO:0000313" key="3">
    <source>
        <dbReference type="Proteomes" id="UP000028701"/>
    </source>
</evidence>
<organism evidence="2 3">
    <name type="scientific">Agrobacterium rubi TR3 = NBRC 13261</name>
    <dbReference type="NCBI Taxonomy" id="1368415"/>
    <lineage>
        <taxon>Bacteria</taxon>
        <taxon>Pseudomonadati</taxon>
        <taxon>Pseudomonadota</taxon>
        <taxon>Alphaproteobacteria</taxon>
        <taxon>Hyphomicrobiales</taxon>
        <taxon>Rhizobiaceae</taxon>
        <taxon>Rhizobium/Agrobacterium group</taxon>
        <taxon>Agrobacterium</taxon>
    </lineage>
</organism>
<evidence type="ECO:0008006" key="4">
    <source>
        <dbReference type="Google" id="ProtNLM"/>
    </source>
</evidence>
<dbReference type="Proteomes" id="UP000028701">
    <property type="component" value="Unassembled WGS sequence"/>
</dbReference>
<dbReference type="RefSeq" id="WP_045230742.1">
    <property type="nucleotide sequence ID" value="NZ_BBJU01000015.1"/>
</dbReference>
<feature type="transmembrane region" description="Helical" evidence="1">
    <location>
        <begin position="134"/>
        <end position="153"/>
    </location>
</feature>
<reference evidence="2 3" key="1">
    <citation type="submission" date="2014-08" db="EMBL/GenBank/DDBJ databases">
        <title>Whole genome shotgun sequence of Rhizobium rubi NBRC 13261.</title>
        <authorList>
            <person name="Katano-Makiyama Y."/>
            <person name="Hosoyama A."/>
            <person name="Hashimoto M."/>
            <person name="Hosoyama Y."/>
            <person name="Noguchi M."/>
            <person name="Tsuchikane K."/>
            <person name="Uohara A."/>
            <person name="Ohji S."/>
            <person name="Ichikawa N."/>
            <person name="Kimura A."/>
            <person name="Yamazoe A."/>
            <person name="Fujita N."/>
        </authorList>
    </citation>
    <scope>NUCLEOTIDE SEQUENCE [LARGE SCALE GENOMIC DNA]</scope>
    <source>
        <strain evidence="2 3">NBRC 13261</strain>
    </source>
</reference>
<keyword evidence="1" id="KW-0812">Transmembrane</keyword>
<dbReference type="PANTHER" id="PTHR42709:SF11">
    <property type="entry name" value="DEDA FAMILY PROTEIN"/>
    <property type="match status" value="1"/>
</dbReference>
<gene>
    <name evidence="2" type="ORF">RRU01S_15_01150</name>
</gene>
<evidence type="ECO:0000313" key="2">
    <source>
        <dbReference type="EMBL" id="GAK71190.1"/>
    </source>
</evidence>
<dbReference type="eggNOG" id="COG1238">
    <property type="taxonomic scope" value="Bacteria"/>
</dbReference>
<keyword evidence="1" id="KW-0472">Membrane</keyword>
<dbReference type="GO" id="GO:0005886">
    <property type="term" value="C:plasma membrane"/>
    <property type="evidence" value="ECO:0007669"/>
    <property type="project" value="TreeGrafter"/>
</dbReference>
<evidence type="ECO:0000256" key="1">
    <source>
        <dbReference type="SAM" id="Phobius"/>
    </source>
</evidence>
<feature type="transmembrane region" description="Helical" evidence="1">
    <location>
        <begin position="20"/>
        <end position="46"/>
    </location>
</feature>
<feature type="transmembrane region" description="Helical" evidence="1">
    <location>
        <begin position="173"/>
        <end position="194"/>
    </location>
</feature>
<feature type="transmembrane region" description="Helical" evidence="1">
    <location>
        <begin position="52"/>
        <end position="73"/>
    </location>
</feature>
<dbReference type="PANTHER" id="PTHR42709">
    <property type="entry name" value="ALKALINE PHOSPHATASE LIKE PROTEIN"/>
    <property type="match status" value="1"/>
</dbReference>